<proteinExistence type="inferred from homology"/>
<keyword evidence="2" id="KW-0479">Metal-binding</keyword>
<evidence type="ECO:0000256" key="8">
    <source>
        <dbReference type="ARBA" id="ARBA00023163"/>
    </source>
</evidence>
<dbReference type="PANTHER" id="PTHR47805:SF1">
    <property type="entry name" value="SAGA-ASSOCIATED FACTOR 73"/>
    <property type="match status" value="1"/>
</dbReference>
<keyword evidence="4" id="KW-0862">Zinc</keyword>
<organism evidence="12 13">
    <name type="scientific">Dioscorea zingiberensis</name>
    <dbReference type="NCBI Taxonomy" id="325984"/>
    <lineage>
        <taxon>Eukaryota</taxon>
        <taxon>Viridiplantae</taxon>
        <taxon>Streptophyta</taxon>
        <taxon>Embryophyta</taxon>
        <taxon>Tracheophyta</taxon>
        <taxon>Spermatophyta</taxon>
        <taxon>Magnoliopsida</taxon>
        <taxon>Liliopsida</taxon>
        <taxon>Dioscoreales</taxon>
        <taxon>Dioscoreaceae</taxon>
        <taxon>Dioscorea</taxon>
    </lineage>
</organism>
<evidence type="ECO:0000256" key="2">
    <source>
        <dbReference type="ARBA" id="ARBA00022723"/>
    </source>
</evidence>
<reference evidence="12" key="2">
    <citation type="journal article" date="2022" name="Hortic Res">
        <title>The genome of Dioscorea zingiberensis sheds light on the biosynthesis, origin and evolution of the medicinally important diosgenin saponins.</title>
        <authorList>
            <person name="Li Y."/>
            <person name="Tan C."/>
            <person name="Li Z."/>
            <person name="Guo J."/>
            <person name="Li S."/>
            <person name="Chen X."/>
            <person name="Wang C."/>
            <person name="Dai X."/>
            <person name="Yang H."/>
            <person name="Song W."/>
            <person name="Hou L."/>
            <person name="Xu J."/>
            <person name="Tong Z."/>
            <person name="Xu A."/>
            <person name="Yuan X."/>
            <person name="Wang W."/>
            <person name="Yang Q."/>
            <person name="Chen L."/>
            <person name="Sun Z."/>
            <person name="Wang K."/>
            <person name="Pan B."/>
            <person name="Chen J."/>
            <person name="Bao Y."/>
            <person name="Liu F."/>
            <person name="Qi X."/>
            <person name="Gang D.R."/>
            <person name="Wen J."/>
            <person name="Li J."/>
        </authorList>
    </citation>
    <scope>NUCLEOTIDE SEQUENCE</scope>
    <source>
        <strain evidence="12">Dzin_1.0</strain>
    </source>
</reference>
<keyword evidence="8" id="KW-0804">Transcription</keyword>
<dbReference type="Pfam" id="PF08209">
    <property type="entry name" value="Sgf11"/>
    <property type="match status" value="1"/>
</dbReference>
<keyword evidence="6" id="KW-0805">Transcription regulation</keyword>
<evidence type="ECO:0000256" key="4">
    <source>
        <dbReference type="ARBA" id="ARBA00022833"/>
    </source>
</evidence>
<name>A0A9D5HKZ3_9LILI</name>
<evidence type="ECO:0000256" key="6">
    <source>
        <dbReference type="ARBA" id="ARBA00023015"/>
    </source>
</evidence>
<dbReference type="OrthoDB" id="21678at2759"/>
<evidence type="ECO:0000313" key="13">
    <source>
        <dbReference type="Proteomes" id="UP001085076"/>
    </source>
</evidence>
<feature type="region of interest" description="Disordered" evidence="11">
    <location>
        <begin position="176"/>
        <end position="201"/>
    </location>
</feature>
<evidence type="ECO:0000256" key="11">
    <source>
        <dbReference type="SAM" id="MobiDB-lite"/>
    </source>
</evidence>
<dbReference type="GO" id="GO:0005634">
    <property type="term" value="C:nucleus"/>
    <property type="evidence" value="ECO:0007669"/>
    <property type="project" value="UniProtKB-SubCell"/>
</dbReference>
<dbReference type="GO" id="GO:0008270">
    <property type="term" value="F:zinc ion binding"/>
    <property type="evidence" value="ECO:0007669"/>
    <property type="project" value="UniProtKB-KW"/>
</dbReference>
<evidence type="ECO:0000256" key="3">
    <source>
        <dbReference type="ARBA" id="ARBA00022771"/>
    </source>
</evidence>
<dbReference type="InterPro" id="IPR037804">
    <property type="entry name" value="SGF73"/>
</dbReference>
<keyword evidence="13" id="KW-1185">Reference proteome</keyword>
<evidence type="ECO:0000256" key="9">
    <source>
        <dbReference type="ARBA" id="ARBA00023242"/>
    </source>
</evidence>
<gene>
    <name evidence="12" type="ORF">J5N97_008955</name>
</gene>
<dbReference type="InterPro" id="IPR013246">
    <property type="entry name" value="SAGA_su_Sgf11"/>
</dbReference>
<feature type="compositionally biased region" description="Polar residues" evidence="11">
    <location>
        <begin position="187"/>
        <end position="197"/>
    </location>
</feature>
<dbReference type="Proteomes" id="UP001085076">
    <property type="component" value="Miscellaneous, Linkage group lg02"/>
</dbReference>
<dbReference type="GO" id="GO:0006325">
    <property type="term" value="P:chromatin organization"/>
    <property type="evidence" value="ECO:0007669"/>
    <property type="project" value="UniProtKB-KW"/>
</dbReference>
<evidence type="ECO:0000256" key="1">
    <source>
        <dbReference type="ARBA" id="ARBA00004123"/>
    </source>
</evidence>
<evidence type="ECO:0000256" key="7">
    <source>
        <dbReference type="ARBA" id="ARBA00023159"/>
    </source>
</evidence>
<dbReference type="PANTHER" id="PTHR47805">
    <property type="entry name" value="SAGA-ASSOCIATED FACTOR 73"/>
    <property type="match status" value="1"/>
</dbReference>
<comment type="caution">
    <text evidence="12">The sequence shown here is derived from an EMBL/GenBank/DDBJ whole genome shotgun (WGS) entry which is preliminary data.</text>
</comment>
<dbReference type="EMBL" id="JAGGNH010000002">
    <property type="protein sequence ID" value="KAJ0980700.1"/>
    <property type="molecule type" value="Genomic_DNA"/>
</dbReference>
<keyword evidence="7 10" id="KW-0010">Activator</keyword>
<keyword evidence="3" id="KW-0863">Zinc-finger</keyword>
<accession>A0A9D5HKZ3</accession>
<keyword evidence="9" id="KW-0539">Nucleus</keyword>
<comment type="subcellular location">
    <subcellularLocation>
        <location evidence="1 10">Nucleus</location>
    </subcellularLocation>
</comment>
<evidence type="ECO:0000256" key="10">
    <source>
        <dbReference type="RuleBase" id="RU261113"/>
    </source>
</evidence>
<keyword evidence="5" id="KW-0156">Chromatin regulator</keyword>
<evidence type="ECO:0000256" key="5">
    <source>
        <dbReference type="ARBA" id="ARBA00022853"/>
    </source>
</evidence>
<protein>
    <recommendedName>
        <fullName evidence="10">SAGA-associated factor 11</fullName>
    </recommendedName>
</protein>
<dbReference type="AlphaFoldDB" id="A0A9D5HKZ3"/>
<reference evidence="12" key="1">
    <citation type="submission" date="2021-03" db="EMBL/GenBank/DDBJ databases">
        <authorList>
            <person name="Li Z."/>
            <person name="Yang C."/>
        </authorList>
    </citation>
    <scope>NUCLEOTIDE SEQUENCE</scope>
    <source>
        <strain evidence="12">Dzin_1.0</strain>
        <tissue evidence="12">Leaf</tissue>
    </source>
</reference>
<sequence>MRTSEPPIQGYWIQSRSTNHHPLDRSVAFISMVCTLGDGRMAAMVRLLKIGTSPEISAEEANIEKITAQMIHKQFHDADEANLLEEEDMHVFDSRPLTDPLHLVCCNACKKPIKASQYAAHAERCVSLSFKEEVKQEFNSNGKHKKPLRKGREKLQAANNKCTTVEELENAEHVDGNGIADSESNLHKQSGLISSPSGEAKSAPVPLATKIYHLQGNHRLRLALGHLYHQASVKDHGGDSVSANLVKDKDLLPSQISSHKADASQKKIKMPLKTWSQSS</sequence>
<evidence type="ECO:0000313" key="12">
    <source>
        <dbReference type="EMBL" id="KAJ0980700.1"/>
    </source>
</evidence>
<dbReference type="GO" id="GO:0000124">
    <property type="term" value="C:SAGA complex"/>
    <property type="evidence" value="ECO:0007669"/>
    <property type="project" value="InterPro"/>
</dbReference>
<comment type="similarity">
    <text evidence="10">Belongs to the SGF11 family.</text>
</comment>
<feature type="region of interest" description="Disordered" evidence="11">
    <location>
        <begin position="256"/>
        <end position="279"/>
    </location>
</feature>